<feature type="domain" description="VOC" evidence="2">
    <location>
        <begin position="24"/>
        <end position="155"/>
    </location>
</feature>
<accession>A0A420ELU9</accession>
<dbReference type="PROSITE" id="PS51819">
    <property type="entry name" value="VOC"/>
    <property type="match status" value="1"/>
</dbReference>
<dbReference type="InterPro" id="IPR037523">
    <property type="entry name" value="VOC_core"/>
</dbReference>
<name>A0A420ELU9_9SPHN</name>
<reference evidence="3 4" key="1">
    <citation type="submission" date="2018-09" db="EMBL/GenBank/DDBJ databases">
        <title>Altererythrobacter spongiae sp. nov., isolated from a marine sponge.</title>
        <authorList>
            <person name="Zhuang L."/>
            <person name="Luo L."/>
        </authorList>
    </citation>
    <scope>NUCLEOTIDE SEQUENCE [LARGE SCALE GENOMIC DNA]</scope>
    <source>
        <strain evidence="3 4">HN-Y73</strain>
    </source>
</reference>
<evidence type="ECO:0000259" key="2">
    <source>
        <dbReference type="PROSITE" id="PS51819"/>
    </source>
</evidence>
<protein>
    <submittedName>
        <fullName evidence="3">VOC family protein</fullName>
    </submittedName>
</protein>
<evidence type="ECO:0000313" key="4">
    <source>
        <dbReference type="Proteomes" id="UP000284395"/>
    </source>
</evidence>
<feature type="region of interest" description="Disordered" evidence="1">
    <location>
        <begin position="1"/>
        <end position="22"/>
    </location>
</feature>
<dbReference type="AlphaFoldDB" id="A0A420ELU9"/>
<organism evidence="3 4">
    <name type="scientific">Altericroceibacterium spongiae</name>
    <dbReference type="NCBI Taxonomy" id="2320269"/>
    <lineage>
        <taxon>Bacteria</taxon>
        <taxon>Pseudomonadati</taxon>
        <taxon>Pseudomonadota</taxon>
        <taxon>Alphaproteobacteria</taxon>
        <taxon>Sphingomonadales</taxon>
        <taxon>Erythrobacteraceae</taxon>
        <taxon>Altericroceibacterium</taxon>
    </lineage>
</organism>
<dbReference type="Gene3D" id="3.10.180.10">
    <property type="entry name" value="2,3-Dihydroxybiphenyl 1,2-Dioxygenase, domain 1"/>
    <property type="match status" value="1"/>
</dbReference>
<proteinExistence type="predicted"/>
<dbReference type="InterPro" id="IPR004360">
    <property type="entry name" value="Glyas_Fos-R_dOase_dom"/>
</dbReference>
<dbReference type="EMBL" id="RAPF01000003">
    <property type="protein sequence ID" value="RKF21697.1"/>
    <property type="molecule type" value="Genomic_DNA"/>
</dbReference>
<dbReference type="SUPFAM" id="SSF54593">
    <property type="entry name" value="Glyoxalase/Bleomycin resistance protein/Dihydroxybiphenyl dioxygenase"/>
    <property type="match status" value="1"/>
</dbReference>
<dbReference type="InterPro" id="IPR029068">
    <property type="entry name" value="Glyas_Bleomycin-R_OHBP_Dase"/>
</dbReference>
<comment type="caution">
    <text evidence="3">The sequence shown here is derived from an EMBL/GenBank/DDBJ whole genome shotgun (WGS) entry which is preliminary data.</text>
</comment>
<dbReference type="Proteomes" id="UP000284395">
    <property type="component" value="Unassembled WGS sequence"/>
</dbReference>
<dbReference type="CDD" id="cd06587">
    <property type="entry name" value="VOC"/>
    <property type="match status" value="1"/>
</dbReference>
<evidence type="ECO:0000256" key="1">
    <source>
        <dbReference type="SAM" id="MobiDB-lite"/>
    </source>
</evidence>
<gene>
    <name evidence="3" type="ORF">D6851_06600</name>
</gene>
<dbReference type="Pfam" id="PF00903">
    <property type="entry name" value="Glyoxalase"/>
    <property type="match status" value="1"/>
</dbReference>
<sequence length="195" mass="22085">MSNATLTAEAPQTSSAVKRPPIHSFHHPAIKCFDAEETRRFYEDILGLPLNAAVMINDDGRGGDYFFMHIFFRMADGDFLAFFDKDIDIKPDIFKPYNENEFRVGLRVDTETELNEMVDRLSKAGVEFRGPVNNGFVTSIYFKDPNDLNLEISAPVPNYDDVIAREKSRAKDVLADWTKKTAAKKDAVRKAQATQ</sequence>
<feature type="compositionally biased region" description="Polar residues" evidence="1">
    <location>
        <begin position="1"/>
        <end position="16"/>
    </location>
</feature>
<evidence type="ECO:0000313" key="3">
    <source>
        <dbReference type="EMBL" id="RKF21697.1"/>
    </source>
</evidence>
<keyword evidence="4" id="KW-1185">Reference proteome</keyword>
<dbReference type="RefSeq" id="WP_120324107.1">
    <property type="nucleotide sequence ID" value="NZ_RAPF01000003.1"/>
</dbReference>
<dbReference type="OrthoDB" id="9803142at2"/>